<protein>
    <recommendedName>
        <fullName evidence="1">diguanylate cyclase</fullName>
        <ecNumber evidence="1">2.7.7.65</ecNumber>
    </recommendedName>
</protein>
<proteinExistence type="predicted"/>
<evidence type="ECO:0000313" key="5">
    <source>
        <dbReference type="EMBL" id="QDQ25689.1"/>
    </source>
</evidence>
<dbReference type="InterPro" id="IPR050469">
    <property type="entry name" value="Diguanylate_Cyclase"/>
</dbReference>
<accession>A0A516SC02</accession>
<dbReference type="GO" id="GO:1902201">
    <property type="term" value="P:negative regulation of bacterial-type flagellum-dependent cell motility"/>
    <property type="evidence" value="ECO:0007669"/>
    <property type="project" value="TreeGrafter"/>
</dbReference>
<name>A0A516SC02_9NEIS</name>
<evidence type="ECO:0000256" key="3">
    <source>
        <dbReference type="SAM" id="Coils"/>
    </source>
</evidence>
<dbReference type="SUPFAM" id="SSF55073">
    <property type="entry name" value="Nucleotide cyclase"/>
    <property type="match status" value="1"/>
</dbReference>
<dbReference type="SMART" id="SM00267">
    <property type="entry name" value="GGDEF"/>
    <property type="match status" value="1"/>
</dbReference>
<reference evidence="6" key="1">
    <citation type="submission" date="2019-07" db="EMBL/GenBank/DDBJ databases">
        <title>Chitinimonas sp. nov., isolated from Ny-Alesund, arctica soil.</title>
        <authorList>
            <person name="Xu Q."/>
            <person name="Peng F."/>
        </authorList>
    </citation>
    <scope>NUCLEOTIDE SEQUENCE [LARGE SCALE GENOMIC DNA]</scope>
    <source>
        <strain evidence="6">R3-44</strain>
    </source>
</reference>
<dbReference type="Pfam" id="PF00990">
    <property type="entry name" value="GGDEF"/>
    <property type="match status" value="1"/>
</dbReference>
<dbReference type="CDD" id="cd01949">
    <property type="entry name" value="GGDEF"/>
    <property type="match status" value="1"/>
</dbReference>
<dbReference type="AlphaFoldDB" id="A0A516SC02"/>
<feature type="coiled-coil region" evidence="3">
    <location>
        <begin position="411"/>
        <end position="438"/>
    </location>
</feature>
<keyword evidence="6" id="KW-1185">Reference proteome</keyword>
<dbReference type="GO" id="GO:0052621">
    <property type="term" value="F:diguanylate cyclase activity"/>
    <property type="evidence" value="ECO:0007669"/>
    <property type="project" value="UniProtKB-EC"/>
</dbReference>
<gene>
    <name evidence="5" type="ORF">FNU76_04605</name>
</gene>
<evidence type="ECO:0000256" key="1">
    <source>
        <dbReference type="ARBA" id="ARBA00012528"/>
    </source>
</evidence>
<comment type="catalytic activity">
    <reaction evidence="2">
        <text>2 GTP = 3',3'-c-di-GMP + 2 diphosphate</text>
        <dbReference type="Rhea" id="RHEA:24898"/>
        <dbReference type="ChEBI" id="CHEBI:33019"/>
        <dbReference type="ChEBI" id="CHEBI:37565"/>
        <dbReference type="ChEBI" id="CHEBI:58805"/>
        <dbReference type="EC" id="2.7.7.65"/>
    </reaction>
</comment>
<dbReference type="EMBL" id="CP041730">
    <property type="protein sequence ID" value="QDQ25689.1"/>
    <property type="molecule type" value="Genomic_DNA"/>
</dbReference>
<dbReference type="NCBIfam" id="TIGR00254">
    <property type="entry name" value="GGDEF"/>
    <property type="match status" value="1"/>
</dbReference>
<dbReference type="InterPro" id="IPR029787">
    <property type="entry name" value="Nucleotide_cyclase"/>
</dbReference>
<organism evidence="5 6">
    <name type="scientific">Chitinimonas arctica</name>
    <dbReference type="NCBI Taxonomy" id="2594795"/>
    <lineage>
        <taxon>Bacteria</taxon>
        <taxon>Pseudomonadati</taxon>
        <taxon>Pseudomonadota</taxon>
        <taxon>Betaproteobacteria</taxon>
        <taxon>Neisseriales</taxon>
        <taxon>Chitinibacteraceae</taxon>
        <taxon>Chitinimonas</taxon>
    </lineage>
</organism>
<evidence type="ECO:0000313" key="6">
    <source>
        <dbReference type="Proteomes" id="UP000317550"/>
    </source>
</evidence>
<dbReference type="PROSITE" id="PS50887">
    <property type="entry name" value="GGDEF"/>
    <property type="match status" value="1"/>
</dbReference>
<evidence type="ECO:0000259" key="4">
    <source>
        <dbReference type="PROSITE" id="PS50887"/>
    </source>
</evidence>
<dbReference type="PANTHER" id="PTHR45138:SF9">
    <property type="entry name" value="DIGUANYLATE CYCLASE DGCM-RELATED"/>
    <property type="match status" value="1"/>
</dbReference>
<dbReference type="FunFam" id="3.30.70.270:FF:000001">
    <property type="entry name" value="Diguanylate cyclase domain protein"/>
    <property type="match status" value="1"/>
</dbReference>
<feature type="domain" description="GGDEF" evidence="4">
    <location>
        <begin position="469"/>
        <end position="601"/>
    </location>
</feature>
<dbReference type="RefSeq" id="WP_143856614.1">
    <property type="nucleotide sequence ID" value="NZ_CP041730.1"/>
</dbReference>
<sequence length="606" mass="67168">MSNKLTNPTDIARETLKQLAARRISPTPERYEELYTEISGIATRSSGHEAALLPELLNALHKLPRQSPELLRDISLIEKAAQNRDWTSIPTILSQAIESQAGQASLTRAWSELIRELVTQWDLRSAHFSHSRKQESLAKVLLNFGNYPNLLNEKLDALVRGWADGSSAAGDIDVAEPETELEPAAEGAKPSDAGAAAVGGLDWRVWRELLVQALRIGMVQCLGPFPELQEEASSLALGAESVSSEQGMDFLAQRMKKFWVQLELKRENDNRIASGLVNLLLLLSDNLVALSGEDSWVQGQVAVVRDILAKPLSMSRLYDAEVGFKEVVYKQGMLRHSLDETEETLKRMISLFIDRLGSMADTTGGYHDKIAAYATRIGGSQGLVDLQQLLDELMQDTRVMQLDMARSREELLAARAQAEAADGRVKELETELRAVSEKVRVDQLTGALNRRGFDESFATEIARVARSGKPLCLALLDIDNFKRLNDQRGHQAGDDALVHLVKVIKDALRPTDTVSRYGGEEFVVLMPELVLSEAANVMRRMQRDLTRQFFLHNNERVLITFSAGVTRYVPGEHPETTVERADQSMYEAKKAGKNQVNVAEPPVAGG</sequence>
<keyword evidence="3" id="KW-0175">Coiled coil</keyword>
<dbReference type="Gene3D" id="3.30.70.270">
    <property type="match status" value="1"/>
</dbReference>
<evidence type="ECO:0000256" key="2">
    <source>
        <dbReference type="ARBA" id="ARBA00034247"/>
    </source>
</evidence>
<dbReference type="KEGG" id="cari:FNU76_04605"/>
<dbReference type="InterPro" id="IPR000160">
    <property type="entry name" value="GGDEF_dom"/>
</dbReference>
<dbReference type="EC" id="2.7.7.65" evidence="1"/>
<dbReference type="GO" id="GO:0043709">
    <property type="term" value="P:cell adhesion involved in single-species biofilm formation"/>
    <property type="evidence" value="ECO:0007669"/>
    <property type="project" value="TreeGrafter"/>
</dbReference>
<dbReference type="InterPro" id="IPR043128">
    <property type="entry name" value="Rev_trsase/Diguanyl_cyclase"/>
</dbReference>
<dbReference type="Proteomes" id="UP000317550">
    <property type="component" value="Chromosome"/>
</dbReference>
<dbReference type="GO" id="GO:0005886">
    <property type="term" value="C:plasma membrane"/>
    <property type="evidence" value="ECO:0007669"/>
    <property type="project" value="TreeGrafter"/>
</dbReference>
<dbReference type="OrthoDB" id="23692at2"/>
<dbReference type="PANTHER" id="PTHR45138">
    <property type="entry name" value="REGULATORY COMPONENTS OF SENSORY TRANSDUCTION SYSTEM"/>
    <property type="match status" value="1"/>
</dbReference>